<dbReference type="RefSeq" id="WP_075775092.1">
    <property type="nucleotide sequence ID" value="NZ_CP019437.1"/>
</dbReference>
<dbReference type="InterPro" id="IPR047057">
    <property type="entry name" value="MerR_fam"/>
</dbReference>
<keyword evidence="7" id="KW-1185">Reference proteome</keyword>
<evidence type="ECO:0000256" key="3">
    <source>
        <dbReference type="ARBA" id="ARBA00023163"/>
    </source>
</evidence>
<proteinExistence type="predicted"/>
<protein>
    <submittedName>
        <fullName evidence="6">Heavy metal-responsive transcriptional regulator</fullName>
    </submittedName>
</protein>
<keyword evidence="1" id="KW-0805">Transcription regulation</keyword>
<dbReference type="Gene3D" id="1.10.1660.10">
    <property type="match status" value="1"/>
</dbReference>
<evidence type="ECO:0000313" key="7">
    <source>
        <dbReference type="Proteomes" id="UP000185622"/>
    </source>
</evidence>
<dbReference type="PANTHER" id="PTHR30204">
    <property type="entry name" value="REDOX-CYCLING DRUG-SENSING TRANSCRIPTIONAL ACTIVATOR SOXR"/>
    <property type="match status" value="1"/>
</dbReference>
<evidence type="ECO:0000256" key="2">
    <source>
        <dbReference type="ARBA" id="ARBA00023125"/>
    </source>
</evidence>
<dbReference type="Proteomes" id="UP000185622">
    <property type="component" value="Chromosome"/>
</dbReference>
<dbReference type="PROSITE" id="PS50937">
    <property type="entry name" value="HTH_MERR_2"/>
    <property type="match status" value="1"/>
</dbReference>
<accession>A0ABN4XG33</accession>
<dbReference type="InterPro" id="IPR009061">
    <property type="entry name" value="DNA-bd_dom_put_sf"/>
</dbReference>
<keyword evidence="3" id="KW-0804">Transcription</keyword>
<dbReference type="Pfam" id="PF13411">
    <property type="entry name" value="MerR_1"/>
    <property type="match status" value="1"/>
</dbReference>
<evidence type="ECO:0000256" key="4">
    <source>
        <dbReference type="SAM" id="Coils"/>
    </source>
</evidence>
<gene>
    <name evidence="6" type="ORF">BMG03_12540</name>
</gene>
<dbReference type="SMART" id="SM00422">
    <property type="entry name" value="HTH_MERR"/>
    <property type="match status" value="1"/>
</dbReference>
<dbReference type="InterPro" id="IPR000551">
    <property type="entry name" value="MerR-type_HTH_dom"/>
</dbReference>
<feature type="coiled-coil region" evidence="4">
    <location>
        <begin position="80"/>
        <end position="110"/>
    </location>
</feature>
<reference evidence="6 7" key="1">
    <citation type="submission" date="2017-01" db="EMBL/GenBank/DDBJ databases">
        <title>The complete genome sequence of a sulfur-oxidizing marine bacterium Thioclava sp. 25B10_4T.</title>
        <authorList>
            <person name="Liu Y."/>
            <person name="Lai Q."/>
            <person name="Shao Z."/>
        </authorList>
    </citation>
    <scope>NUCLEOTIDE SEQUENCE [LARGE SCALE GENOMIC DNA]</scope>
    <source>
        <strain evidence="6 7">25B10_4</strain>
    </source>
</reference>
<dbReference type="SUPFAM" id="SSF46955">
    <property type="entry name" value="Putative DNA-binding domain"/>
    <property type="match status" value="1"/>
</dbReference>
<keyword evidence="4" id="KW-0175">Coiled coil</keyword>
<evidence type="ECO:0000256" key="1">
    <source>
        <dbReference type="ARBA" id="ARBA00023015"/>
    </source>
</evidence>
<organism evidence="6 7">
    <name type="scientific">Thioclava nitratireducens</name>
    <dbReference type="NCBI Taxonomy" id="1915078"/>
    <lineage>
        <taxon>Bacteria</taxon>
        <taxon>Pseudomonadati</taxon>
        <taxon>Pseudomonadota</taxon>
        <taxon>Alphaproteobacteria</taxon>
        <taxon>Rhodobacterales</taxon>
        <taxon>Paracoccaceae</taxon>
        <taxon>Thioclava</taxon>
    </lineage>
</organism>
<feature type="domain" description="HTH merR-type" evidence="5">
    <location>
        <begin position="1"/>
        <end position="68"/>
    </location>
</feature>
<dbReference type="EMBL" id="CP019437">
    <property type="protein sequence ID" value="AQS48528.1"/>
    <property type="molecule type" value="Genomic_DNA"/>
</dbReference>
<sequence length="131" mass="14422">MNIGTAATQAGLPVKTIRYYEDIGLISPDRRANGYRDFSESCVEQLRLLAQARHLGFSLEECRRLLALSADEGRASRDVRALAQENLEAVREKIASLAALESRLEHLIAQCHGDDAPDCAILDDLMGLRGN</sequence>
<keyword evidence="2" id="KW-0238">DNA-binding</keyword>
<dbReference type="PANTHER" id="PTHR30204:SF94">
    <property type="entry name" value="HEAVY METAL-DEPENDENT TRANSCRIPTIONAL REGULATOR HI_0293-RELATED"/>
    <property type="match status" value="1"/>
</dbReference>
<dbReference type="PRINTS" id="PR00040">
    <property type="entry name" value="HTHMERR"/>
</dbReference>
<name>A0ABN4XG33_9RHOB</name>
<evidence type="ECO:0000259" key="5">
    <source>
        <dbReference type="PROSITE" id="PS50937"/>
    </source>
</evidence>
<evidence type="ECO:0000313" key="6">
    <source>
        <dbReference type="EMBL" id="AQS48528.1"/>
    </source>
</evidence>